<proteinExistence type="predicted"/>
<accession>A0AAV4RXM3</accession>
<dbReference type="AlphaFoldDB" id="A0AAV4RXM3"/>
<reference evidence="1 2" key="1">
    <citation type="submission" date="2021-06" db="EMBL/GenBank/DDBJ databases">
        <title>Caerostris darwini draft genome.</title>
        <authorList>
            <person name="Kono N."/>
            <person name="Arakawa K."/>
        </authorList>
    </citation>
    <scope>NUCLEOTIDE SEQUENCE [LARGE SCALE GENOMIC DNA]</scope>
</reference>
<gene>
    <name evidence="1" type="ORF">CDAR_369521</name>
</gene>
<sequence length="209" mass="23567">MHLQDTKSSPIATNEYCTSTISGDTLPTFLREPQVTDYVKWCQLLRCLKMVCGMGLVRLQSSYSMYIFLDLGEAVNMKVPYEAETVIQIIVRPINGCLKIDPIQIYSTRSTNSKEYGLQVIAKLMLGTNSAISLIQRHFPDTSLTFFAHICMCKTLKVPKSPTNEYCTSTISGDTEQAFLREPQVTDYVKWLQLLRCLKTAWGMGLVGL</sequence>
<comment type="caution">
    <text evidence="1">The sequence shown here is derived from an EMBL/GenBank/DDBJ whole genome shotgun (WGS) entry which is preliminary data.</text>
</comment>
<organism evidence="1 2">
    <name type="scientific">Caerostris darwini</name>
    <dbReference type="NCBI Taxonomy" id="1538125"/>
    <lineage>
        <taxon>Eukaryota</taxon>
        <taxon>Metazoa</taxon>
        <taxon>Ecdysozoa</taxon>
        <taxon>Arthropoda</taxon>
        <taxon>Chelicerata</taxon>
        <taxon>Arachnida</taxon>
        <taxon>Araneae</taxon>
        <taxon>Araneomorphae</taxon>
        <taxon>Entelegynae</taxon>
        <taxon>Araneoidea</taxon>
        <taxon>Araneidae</taxon>
        <taxon>Caerostris</taxon>
    </lineage>
</organism>
<protein>
    <submittedName>
        <fullName evidence="1">Uncharacterized protein</fullName>
    </submittedName>
</protein>
<evidence type="ECO:0000313" key="2">
    <source>
        <dbReference type="Proteomes" id="UP001054837"/>
    </source>
</evidence>
<dbReference type="EMBL" id="BPLQ01006913">
    <property type="protein sequence ID" value="GIY26170.1"/>
    <property type="molecule type" value="Genomic_DNA"/>
</dbReference>
<keyword evidence="2" id="KW-1185">Reference proteome</keyword>
<dbReference type="Proteomes" id="UP001054837">
    <property type="component" value="Unassembled WGS sequence"/>
</dbReference>
<evidence type="ECO:0000313" key="1">
    <source>
        <dbReference type="EMBL" id="GIY26170.1"/>
    </source>
</evidence>
<name>A0AAV4RXM3_9ARAC</name>